<dbReference type="InterPro" id="IPR000560">
    <property type="entry name" value="His_Pase_clade-2"/>
</dbReference>
<evidence type="ECO:0000256" key="3">
    <source>
        <dbReference type="ARBA" id="ARBA00011245"/>
    </source>
</evidence>
<feature type="active site" description="Proton donor" evidence="18">
    <location>
        <position position="359"/>
    </location>
</feature>
<reference evidence="21" key="1">
    <citation type="submission" date="2019-07" db="EMBL/GenBank/DDBJ databases">
        <title>Hyphodiscus hymeniophilus genome sequencing and assembly.</title>
        <authorList>
            <person name="Kramer G."/>
            <person name="Nodwell J."/>
        </authorList>
    </citation>
    <scope>NUCLEOTIDE SEQUENCE</scope>
    <source>
        <strain evidence="21">ATCC 34498</strain>
    </source>
</reference>
<keyword evidence="22" id="KW-1185">Reference proteome</keyword>
<feature type="disulfide bond" evidence="19">
    <location>
        <begin position="65"/>
        <end position="411"/>
    </location>
</feature>
<evidence type="ECO:0000256" key="17">
    <source>
        <dbReference type="ARBA" id="ARBA00044262"/>
    </source>
</evidence>
<proteinExistence type="inferred from homology"/>
<evidence type="ECO:0000256" key="16">
    <source>
        <dbReference type="ARBA" id="ARBA00044106"/>
    </source>
</evidence>
<evidence type="ECO:0000256" key="20">
    <source>
        <dbReference type="SAM" id="SignalP"/>
    </source>
</evidence>
<dbReference type="InterPro" id="IPR033379">
    <property type="entry name" value="Acid_Pase_AS"/>
</dbReference>
<dbReference type="InterPro" id="IPR016274">
    <property type="entry name" value="Histidine_acid_Pase_euk"/>
</dbReference>
<dbReference type="GO" id="GO:0003993">
    <property type="term" value="F:acid phosphatase activity"/>
    <property type="evidence" value="ECO:0007669"/>
    <property type="project" value="TreeGrafter"/>
</dbReference>
<evidence type="ECO:0000313" key="21">
    <source>
        <dbReference type="EMBL" id="KAG0649224.1"/>
    </source>
</evidence>
<keyword evidence="5" id="KW-0964">Secreted</keyword>
<comment type="subcellular location">
    <subcellularLocation>
        <location evidence="1">Secreted</location>
    </subcellularLocation>
</comment>
<feature type="disulfide bond" evidence="19">
    <location>
        <begin position="209"/>
        <end position="462"/>
    </location>
</feature>
<dbReference type="GO" id="GO:0016158">
    <property type="term" value="F:inositol hexakisphosphate 3-phosphatase activity"/>
    <property type="evidence" value="ECO:0007669"/>
    <property type="project" value="UniProtKB-EC"/>
</dbReference>
<dbReference type="PANTHER" id="PTHR20963:SF24">
    <property type="entry name" value="3-PHYTASE B"/>
    <property type="match status" value="1"/>
</dbReference>
<keyword evidence="6" id="KW-0378">Hydrolase</keyword>
<comment type="catalytic activity">
    <reaction evidence="15">
        <text>1D-myo-inositol hexakisphosphate + H2O = 1D-myo-inositol 1,2,4,5,6-pentakisphosphate + phosphate</text>
        <dbReference type="Rhea" id="RHEA:16989"/>
        <dbReference type="ChEBI" id="CHEBI:15377"/>
        <dbReference type="ChEBI" id="CHEBI:43474"/>
        <dbReference type="ChEBI" id="CHEBI:57798"/>
        <dbReference type="ChEBI" id="CHEBI:58130"/>
        <dbReference type="EC" id="3.1.3.8"/>
    </reaction>
    <physiologicalReaction direction="left-to-right" evidence="15">
        <dbReference type="Rhea" id="RHEA:16990"/>
    </physiologicalReaction>
</comment>
<dbReference type="Proteomes" id="UP000785200">
    <property type="component" value="Unassembled WGS sequence"/>
</dbReference>
<dbReference type="PROSITE" id="PS00616">
    <property type="entry name" value="HIS_ACID_PHOSPHAT_1"/>
    <property type="match status" value="1"/>
</dbReference>
<keyword evidence="8" id="KW-0325">Glycoprotein</keyword>
<dbReference type="EMBL" id="VNKQ01000008">
    <property type="protein sequence ID" value="KAG0649224.1"/>
    <property type="molecule type" value="Genomic_DNA"/>
</dbReference>
<dbReference type="AlphaFoldDB" id="A0A9P6VK26"/>
<dbReference type="GO" id="GO:0005576">
    <property type="term" value="C:extracellular region"/>
    <property type="evidence" value="ECO:0007669"/>
    <property type="project" value="UniProtKB-SubCell"/>
</dbReference>
<comment type="catalytic activity">
    <reaction evidence="12">
        <text>1D-myo-inositol 1,2-bisphosphate + H2O = 1D-myo-inositol 2-phosphate + phosphate</text>
        <dbReference type="Rhea" id="RHEA:77135"/>
        <dbReference type="ChEBI" id="CHEBI:15377"/>
        <dbReference type="ChEBI" id="CHEBI:43474"/>
        <dbReference type="ChEBI" id="CHEBI:84142"/>
        <dbReference type="ChEBI" id="CHEBI:195539"/>
    </reaction>
    <physiologicalReaction direction="left-to-right" evidence="12">
        <dbReference type="Rhea" id="RHEA:77136"/>
    </physiologicalReaction>
</comment>
<dbReference type="PROSITE" id="PS00778">
    <property type="entry name" value="HIS_ACID_PHOSPHAT_2"/>
    <property type="match status" value="1"/>
</dbReference>
<evidence type="ECO:0000256" key="7">
    <source>
        <dbReference type="ARBA" id="ARBA00023157"/>
    </source>
</evidence>
<feature type="active site" description="Nucleophile" evidence="18">
    <location>
        <position position="76"/>
    </location>
</feature>
<name>A0A9P6VK26_9HELO</name>
<evidence type="ECO:0000256" key="19">
    <source>
        <dbReference type="PIRSR" id="PIRSR000894-2"/>
    </source>
</evidence>
<organism evidence="21 22">
    <name type="scientific">Hyphodiscus hymeniophilus</name>
    <dbReference type="NCBI Taxonomy" id="353542"/>
    <lineage>
        <taxon>Eukaryota</taxon>
        <taxon>Fungi</taxon>
        <taxon>Dikarya</taxon>
        <taxon>Ascomycota</taxon>
        <taxon>Pezizomycotina</taxon>
        <taxon>Leotiomycetes</taxon>
        <taxon>Helotiales</taxon>
        <taxon>Hyphodiscaceae</taxon>
        <taxon>Hyphodiscus</taxon>
    </lineage>
</organism>
<feature type="disulfide bond" evidence="19">
    <location>
        <begin position="261"/>
        <end position="277"/>
    </location>
</feature>
<comment type="similarity">
    <text evidence="2">Belongs to the histidine acid phosphatase family.</text>
</comment>
<dbReference type="CDD" id="cd07061">
    <property type="entry name" value="HP_HAP_like"/>
    <property type="match status" value="1"/>
</dbReference>
<sequence length="464" mass="51395">MAFGIVGVILFLYWAVILDTRPATQSCDTARNGYTCSPSISRYWGQYSPYFSVESVISASVPAQCQITFVQILSRHGARDPTSSKTKKYNTTINSIHSSVSSYGKGYEFIKDYEYTLGADQLTTFGQQEMVNSGSKFYDRYQALTRHLTPFVRSSGQARVVESAQNWTRGFHDARKDDMPSNPDSTYPYPIVVISEHTGSNNTLDHGLCTSFEVGFDSTIANSAQVTWATIFTPPITARLNKNLPGANLTLIETITMMDLCPFNTVASSIGSVSEFCDLFTPDEWESYDYYQSLGKYYGYSWGNPLGSTQGVGFTNELIARLTDTPVNDHTSTNHTLDSSPTTFPLTKNATLYADFSHDNDMMGIFSALGLYNETRPLLNTTRESTSMTDGFSASWLVPFAARAYFEKMTCVAKTEELVRVIVNDRVIPLITCGADKLGRCGLSAFVESLSFARAGGDWEQCFV</sequence>
<evidence type="ECO:0000256" key="4">
    <source>
        <dbReference type="ARBA" id="ARBA00012632"/>
    </source>
</evidence>
<protein>
    <recommendedName>
        <fullName evidence="16">Phytase A</fullName>
        <ecNumber evidence="4">3.1.3.8</ecNumber>
    </recommendedName>
    <alternativeName>
        <fullName evidence="17">Histidine acid phosphatase phyA</fullName>
    </alternativeName>
    <alternativeName>
        <fullName evidence="10">Myo-inositol hexakisphosphate phosphohydrolase A</fullName>
    </alternativeName>
    <alternativeName>
        <fullName evidence="9">Myo-inositol-hexaphosphate 3-phosphohydrolase A</fullName>
    </alternativeName>
</protein>
<evidence type="ECO:0000313" key="22">
    <source>
        <dbReference type="Proteomes" id="UP000785200"/>
    </source>
</evidence>
<feature type="disulfide bond" evidence="19">
    <location>
        <begin position="433"/>
        <end position="441"/>
    </location>
</feature>
<evidence type="ECO:0000256" key="2">
    <source>
        <dbReference type="ARBA" id="ARBA00005375"/>
    </source>
</evidence>
<dbReference type="PANTHER" id="PTHR20963">
    <property type="entry name" value="MULTIPLE INOSITOL POLYPHOSPHATE PHOSPHATASE-RELATED"/>
    <property type="match status" value="1"/>
</dbReference>
<comment type="caution">
    <text evidence="21">The sequence shown here is derived from an EMBL/GenBank/DDBJ whole genome shotgun (WGS) entry which is preliminary data.</text>
</comment>
<gene>
    <name evidence="21" type="ORF">D0Z07_4148</name>
</gene>
<evidence type="ECO:0000256" key="8">
    <source>
        <dbReference type="ARBA" id="ARBA00023180"/>
    </source>
</evidence>
<evidence type="ECO:0000256" key="6">
    <source>
        <dbReference type="ARBA" id="ARBA00022801"/>
    </source>
</evidence>
<dbReference type="OrthoDB" id="6509975at2759"/>
<keyword evidence="7 19" id="KW-1015">Disulfide bond</keyword>
<dbReference type="Gene3D" id="3.40.50.1240">
    <property type="entry name" value="Phosphoglycerate mutase-like"/>
    <property type="match status" value="1"/>
</dbReference>
<comment type="catalytic activity">
    <reaction evidence="14">
        <text>1D-myo-inositol 1,2,4,5,6-pentakisphosphate + H2O = 1D-myo-inositol 1,2,5,6-tetrakisphosphate + phosphate</text>
        <dbReference type="Rhea" id="RHEA:77115"/>
        <dbReference type="ChEBI" id="CHEBI:15377"/>
        <dbReference type="ChEBI" id="CHEBI:43474"/>
        <dbReference type="ChEBI" id="CHEBI:57798"/>
        <dbReference type="ChEBI" id="CHEBI:195535"/>
    </reaction>
    <physiologicalReaction direction="left-to-right" evidence="14">
        <dbReference type="Rhea" id="RHEA:77116"/>
    </physiologicalReaction>
</comment>
<dbReference type="FunFam" id="3.40.50.1240:FF:000027">
    <property type="entry name" value="3-phytase A"/>
    <property type="match status" value="1"/>
</dbReference>
<evidence type="ECO:0000256" key="1">
    <source>
        <dbReference type="ARBA" id="ARBA00004613"/>
    </source>
</evidence>
<evidence type="ECO:0000256" key="13">
    <source>
        <dbReference type="ARBA" id="ARBA00043721"/>
    </source>
</evidence>
<dbReference type="InterPro" id="IPR029033">
    <property type="entry name" value="His_PPase_superfam"/>
</dbReference>
<evidence type="ECO:0000256" key="14">
    <source>
        <dbReference type="ARBA" id="ARBA00043748"/>
    </source>
</evidence>
<dbReference type="SUPFAM" id="SSF53254">
    <property type="entry name" value="Phosphoglycerate mutase-like"/>
    <property type="match status" value="1"/>
</dbReference>
<feature type="chain" id="PRO_5040315757" description="Phytase A" evidence="20">
    <location>
        <begin position="27"/>
        <end position="464"/>
    </location>
</feature>
<feature type="signal peptide" evidence="20">
    <location>
        <begin position="1"/>
        <end position="26"/>
    </location>
</feature>
<dbReference type="EC" id="3.1.3.8" evidence="4"/>
<evidence type="ECO:0000256" key="18">
    <source>
        <dbReference type="PIRSR" id="PIRSR000894-1"/>
    </source>
</evidence>
<accession>A0A9P6VK26</accession>
<evidence type="ECO:0000256" key="10">
    <source>
        <dbReference type="ARBA" id="ARBA00042300"/>
    </source>
</evidence>
<comment type="catalytic activity">
    <reaction evidence="13">
        <text>1D-myo-inositol 1,2,6-trisphosphate + H2O = 1D-myo-inositol 1,2-bisphosphate + phosphate</text>
        <dbReference type="Rhea" id="RHEA:77131"/>
        <dbReference type="ChEBI" id="CHEBI:15377"/>
        <dbReference type="ChEBI" id="CHEBI:43474"/>
        <dbReference type="ChEBI" id="CHEBI:195537"/>
        <dbReference type="ChEBI" id="CHEBI:195539"/>
    </reaction>
    <physiologicalReaction direction="left-to-right" evidence="13">
        <dbReference type="Rhea" id="RHEA:77132"/>
    </physiologicalReaction>
</comment>
<comment type="subunit">
    <text evidence="3">Monomer.</text>
</comment>
<dbReference type="Pfam" id="PF00328">
    <property type="entry name" value="His_Phos_2"/>
    <property type="match status" value="1"/>
</dbReference>
<evidence type="ECO:0000256" key="11">
    <source>
        <dbReference type="ARBA" id="ARBA00043670"/>
    </source>
</evidence>
<evidence type="ECO:0000256" key="15">
    <source>
        <dbReference type="ARBA" id="ARBA00043788"/>
    </source>
</evidence>
<dbReference type="PIRSF" id="PIRSF000894">
    <property type="entry name" value="Acid_phosphatase"/>
    <property type="match status" value="1"/>
</dbReference>
<comment type="catalytic activity">
    <reaction evidence="11">
        <text>1D-myo-inositol 1,2,5,6-tetrakisphosphate + H2O = 1D-myo-inositol 1,2,6-trisphosphate + phosphate</text>
        <dbReference type="Rhea" id="RHEA:77119"/>
        <dbReference type="ChEBI" id="CHEBI:15377"/>
        <dbReference type="ChEBI" id="CHEBI:43474"/>
        <dbReference type="ChEBI" id="CHEBI:195535"/>
        <dbReference type="ChEBI" id="CHEBI:195537"/>
    </reaction>
    <physiologicalReaction direction="left-to-right" evidence="11">
        <dbReference type="Rhea" id="RHEA:77120"/>
    </physiologicalReaction>
</comment>
<evidence type="ECO:0000256" key="5">
    <source>
        <dbReference type="ARBA" id="ARBA00022525"/>
    </source>
</evidence>
<keyword evidence="20" id="KW-0732">Signal</keyword>
<feature type="disulfide bond" evidence="19">
    <location>
        <begin position="27"/>
        <end position="36"/>
    </location>
</feature>
<evidence type="ECO:0000256" key="12">
    <source>
        <dbReference type="ARBA" id="ARBA00043675"/>
    </source>
</evidence>
<evidence type="ECO:0000256" key="9">
    <source>
        <dbReference type="ARBA" id="ARBA00041857"/>
    </source>
</evidence>